<dbReference type="Proteomes" id="UP000229901">
    <property type="component" value="Unassembled WGS sequence"/>
</dbReference>
<organism evidence="3 4">
    <name type="scientific">Candidatus Falkowbacteria bacterium CG10_big_fil_rev_8_21_14_0_10_39_11</name>
    <dbReference type="NCBI Taxonomy" id="1974565"/>
    <lineage>
        <taxon>Bacteria</taxon>
        <taxon>Candidatus Falkowiibacteriota</taxon>
    </lineage>
</organism>
<comment type="caution">
    <text evidence="3">The sequence shown here is derived from an EMBL/GenBank/DDBJ whole genome shotgun (WGS) entry which is preliminary data.</text>
</comment>
<keyword evidence="2" id="KW-1133">Transmembrane helix</keyword>
<name>A0A2H0V5G2_9BACT</name>
<sequence length="653" mass="73679">MSKKAKKKNHKKHSSSQLTEKKNFHLEGIHEIFSHKDRADESSSELKDDTNIIADIINEERDKRKWRIILFASIFLSICAIAAIAGLLYFNAYNPFAEENIILNIDGPDKTKVGEEITYTIDYQNTGEVSIHNTKLIINEPHGFNLISSIPEISGHSFDLGTIEAREKGSVEITGEFLDNLETTQVLSTTIIFMPNNFNSEFSITSKFYTVLEPLPITIQPNAPPTTTVDQDTSLEFAITNNGLKPYKNFRLLLNFPPNFTVGHSSTDYFTDDNQIYWEIENIEPDQEIIIDLIGRFNSNFDYFIDQNQEQSFKISTALVNTDNENIIQEEQEFTINITAEPINLSLIANGQNITGTIDFEDNVNISISFDNKSEDTINNLSLDLIIASQPIEILDWNNLDDDYFGQLEKTDAGTKLTWNFNNVEVLESLRSGEKDNINIIIPILPLDDINYNQISSLENVTLHAFANLYYNDNPDPIKSNSVELNVNSNVQLDIEAKYYNSDGSAIGQGPIPPLAEETTSYYLTFNLSNELHELKDITIKSTLPPKVFWTDDYDVSVGQVKYTPGDRTITWSINRLPVSAKSANLTLKLDLKPSNNDVGKLMKLLEYSNLSVTDIITNDTISQTYGIITTNLESDRFGIGKGIIQESFSPFQ</sequence>
<dbReference type="InterPro" id="IPR036168">
    <property type="entry name" value="AP2_Mu_C_sf"/>
</dbReference>
<feature type="region of interest" description="Disordered" evidence="1">
    <location>
        <begin position="1"/>
        <end position="22"/>
    </location>
</feature>
<reference evidence="4" key="1">
    <citation type="submission" date="2017-09" db="EMBL/GenBank/DDBJ databases">
        <title>Depth-based differentiation of microbial function through sediment-hosted aquifers and enrichment of novel symbionts in the deep terrestrial subsurface.</title>
        <authorList>
            <person name="Probst A.J."/>
            <person name="Ladd B."/>
            <person name="Jarett J.K."/>
            <person name="Geller-Mcgrath D.E."/>
            <person name="Sieber C.M.K."/>
            <person name="Emerson J.B."/>
            <person name="Anantharaman K."/>
            <person name="Thomas B.C."/>
            <person name="Malmstrom R."/>
            <person name="Stieglmeier M."/>
            <person name="Klingl A."/>
            <person name="Woyke T."/>
            <person name="Ryan C.M."/>
            <person name="Banfield J.F."/>
        </authorList>
    </citation>
    <scope>NUCLEOTIDE SEQUENCE [LARGE SCALE GENOMIC DNA]</scope>
</reference>
<dbReference type="Gene3D" id="2.60.40.1170">
    <property type="entry name" value="Mu homology domain, subdomain B"/>
    <property type="match status" value="1"/>
</dbReference>
<evidence type="ECO:0000313" key="4">
    <source>
        <dbReference type="Proteomes" id="UP000229901"/>
    </source>
</evidence>
<evidence type="ECO:0000313" key="3">
    <source>
        <dbReference type="EMBL" id="PIR94323.1"/>
    </source>
</evidence>
<evidence type="ECO:0000256" key="1">
    <source>
        <dbReference type="SAM" id="MobiDB-lite"/>
    </source>
</evidence>
<keyword evidence="2" id="KW-0812">Transmembrane</keyword>
<keyword evidence="2" id="KW-0472">Membrane</keyword>
<evidence type="ECO:0008006" key="5">
    <source>
        <dbReference type="Google" id="ProtNLM"/>
    </source>
</evidence>
<feature type="transmembrane region" description="Helical" evidence="2">
    <location>
        <begin position="68"/>
        <end position="90"/>
    </location>
</feature>
<feature type="compositionally biased region" description="Basic residues" evidence="1">
    <location>
        <begin position="1"/>
        <end position="14"/>
    </location>
</feature>
<gene>
    <name evidence="3" type="ORF">COT97_01750</name>
</gene>
<protein>
    <recommendedName>
        <fullName evidence="5">DUF11 domain-containing protein</fullName>
    </recommendedName>
</protein>
<evidence type="ECO:0000256" key="2">
    <source>
        <dbReference type="SAM" id="Phobius"/>
    </source>
</evidence>
<dbReference type="EMBL" id="PFAP01000009">
    <property type="protein sequence ID" value="PIR94323.1"/>
    <property type="molecule type" value="Genomic_DNA"/>
</dbReference>
<dbReference type="AlphaFoldDB" id="A0A2H0V5G2"/>
<accession>A0A2H0V5G2</accession>
<proteinExistence type="predicted"/>
<dbReference type="SUPFAM" id="SSF49447">
    <property type="entry name" value="Second domain of Mu2 adaptin subunit (ap50) of ap2 adaptor"/>
    <property type="match status" value="1"/>
</dbReference>